<dbReference type="RefSeq" id="WP_093311415.1">
    <property type="nucleotide sequence ID" value="NZ_FOZG01000001.1"/>
</dbReference>
<gene>
    <name evidence="3" type="ORF">SAMN05192580_0933</name>
</gene>
<keyword evidence="1 3" id="KW-0436">Ligase</keyword>
<dbReference type="PANTHER" id="PTHR12835:SF5">
    <property type="entry name" value="BIOTIN--PROTEIN LIGASE"/>
    <property type="match status" value="1"/>
</dbReference>
<evidence type="ECO:0000259" key="2">
    <source>
        <dbReference type="PROSITE" id="PS51733"/>
    </source>
</evidence>
<feature type="domain" description="BPL/LPL catalytic" evidence="2">
    <location>
        <begin position="1"/>
        <end position="176"/>
    </location>
</feature>
<protein>
    <submittedName>
        <fullName evidence="3">BirA family transcriptional regulator, biotin operon repressor / biotin-[acetyl-CoA-carboxylase] ligase</fullName>
    </submittedName>
</protein>
<proteinExistence type="predicted"/>
<evidence type="ECO:0000256" key="1">
    <source>
        <dbReference type="ARBA" id="ARBA00022598"/>
    </source>
</evidence>
<dbReference type="PANTHER" id="PTHR12835">
    <property type="entry name" value="BIOTIN PROTEIN LIGASE"/>
    <property type="match status" value="1"/>
</dbReference>
<accession>A0A1I6JWF1</accession>
<dbReference type="Proteomes" id="UP000198824">
    <property type="component" value="Unassembled WGS sequence"/>
</dbReference>
<dbReference type="CDD" id="cd16442">
    <property type="entry name" value="BPL"/>
    <property type="match status" value="1"/>
</dbReference>
<dbReference type="InterPro" id="IPR045864">
    <property type="entry name" value="aa-tRNA-synth_II/BPL/LPL"/>
</dbReference>
<dbReference type="STRING" id="1166337.SAMN05192580_0933"/>
<dbReference type="Gene3D" id="3.30.930.10">
    <property type="entry name" value="Bira Bifunctional Protein, Domain 2"/>
    <property type="match status" value="1"/>
</dbReference>
<name>A0A1I6JWF1_9SPHN</name>
<keyword evidence="4" id="KW-1185">Reference proteome</keyword>
<dbReference type="InterPro" id="IPR004143">
    <property type="entry name" value="BPL_LPL_catalytic"/>
</dbReference>
<dbReference type="InterPro" id="IPR004408">
    <property type="entry name" value="Biotin_CoA_COase_ligase"/>
</dbReference>
<dbReference type="AlphaFoldDB" id="A0A1I6JWF1"/>
<organism evidence="3 4">
    <name type="scientific">Sphingomonas jatrophae</name>
    <dbReference type="NCBI Taxonomy" id="1166337"/>
    <lineage>
        <taxon>Bacteria</taxon>
        <taxon>Pseudomonadati</taxon>
        <taxon>Pseudomonadota</taxon>
        <taxon>Alphaproteobacteria</taxon>
        <taxon>Sphingomonadales</taxon>
        <taxon>Sphingomonadaceae</taxon>
        <taxon>Sphingomonas</taxon>
    </lineage>
</organism>
<dbReference type="Pfam" id="PF03099">
    <property type="entry name" value="BPL_LplA_LipB"/>
    <property type="match status" value="1"/>
</dbReference>
<dbReference type="PROSITE" id="PS51733">
    <property type="entry name" value="BPL_LPL_CATALYTIC"/>
    <property type="match status" value="1"/>
</dbReference>
<dbReference type="SUPFAM" id="SSF55681">
    <property type="entry name" value="Class II aaRS and biotin synthetases"/>
    <property type="match status" value="1"/>
</dbReference>
<reference evidence="3 4" key="1">
    <citation type="submission" date="2016-10" db="EMBL/GenBank/DDBJ databases">
        <authorList>
            <person name="de Groot N.N."/>
        </authorList>
    </citation>
    <scope>NUCLEOTIDE SEQUENCE [LARGE SCALE GENOMIC DNA]</scope>
    <source>
        <strain evidence="3 4">S5-249</strain>
    </source>
</reference>
<evidence type="ECO:0000313" key="4">
    <source>
        <dbReference type="Proteomes" id="UP000198824"/>
    </source>
</evidence>
<evidence type="ECO:0000313" key="3">
    <source>
        <dbReference type="EMBL" id="SFR82880.1"/>
    </source>
</evidence>
<dbReference type="NCBIfam" id="TIGR00121">
    <property type="entry name" value="birA_ligase"/>
    <property type="match status" value="1"/>
</dbReference>
<dbReference type="OrthoDB" id="9807064at2"/>
<dbReference type="EMBL" id="FOZG01000001">
    <property type="protein sequence ID" value="SFR82880.1"/>
    <property type="molecule type" value="Genomic_DNA"/>
</dbReference>
<dbReference type="GO" id="GO:0005737">
    <property type="term" value="C:cytoplasm"/>
    <property type="evidence" value="ECO:0007669"/>
    <property type="project" value="TreeGrafter"/>
</dbReference>
<sequence>MIHHRAETGSTNDDARALASAGAAEGSWVRADVQTGGRGRLGRIWVSPPGNLHASTFVRRRAGDPPPATLAFVTAVALEELLTAYAGAGQVRIKWPNDLMLDAGNGWAKAAGILLEADASAVVVGIGVNLAHRPPALDRPTAALADIAAAPAPATFVEELAASFARWLTRWRGEGFDPVRARWLERAHPVGTALRVQAADGMREGLFDGLAVDGALRLRTAEGVIMVQAGDVFLL</sequence>
<dbReference type="GO" id="GO:0004077">
    <property type="term" value="F:biotin--[biotin carboxyl-carrier protein] ligase activity"/>
    <property type="evidence" value="ECO:0007669"/>
    <property type="project" value="InterPro"/>
</dbReference>